<keyword evidence="2" id="KW-0503">Monooxygenase</keyword>
<dbReference type="SUPFAM" id="SSF54909">
    <property type="entry name" value="Dimeric alpha+beta barrel"/>
    <property type="match status" value="1"/>
</dbReference>
<dbReference type="Pfam" id="PF03992">
    <property type="entry name" value="ABM"/>
    <property type="match status" value="1"/>
</dbReference>
<evidence type="ECO:0000259" key="1">
    <source>
        <dbReference type="PROSITE" id="PS51725"/>
    </source>
</evidence>
<reference evidence="2 3" key="1">
    <citation type="submission" date="2022-04" db="EMBL/GenBank/DDBJ databases">
        <title>Genome diversity in the genus Frankia.</title>
        <authorList>
            <person name="Carlos-Shanley C."/>
            <person name="Hahn D."/>
        </authorList>
    </citation>
    <scope>NUCLEOTIDE SEQUENCE [LARGE SCALE GENOMIC DNA]</scope>
    <source>
        <strain evidence="2 3">Ag45/Mut15</strain>
    </source>
</reference>
<gene>
    <name evidence="2" type="ORF">MXD59_08605</name>
</gene>
<dbReference type="RefSeq" id="WP_248824220.1">
    <property type="nucleotide sequence ID" value="NZ_JALKFT010000006.1"/>
</dbReference>
<dbReference type="InterPro" id="IPR007138">
    <property type="entry name" value="ABM_dom"/>
</dbReference>
<feature type="domain" description="ABM" evidence="1">
    <location>
        <begin position="2"/>
        <end position="94"/>
    </location>
</feature>
<dbReference type="GO" id="GO:0004497">
    <property type="term" value="F:monooxygenase activity"/>
    <property type="evidence" value="ECO:0007669"/>
    <property type="project" value="UniProtKB-KW"/>
</dbReference>
<dbReference type="Gene3D" id="3.30.70.100">
    <property type="match status" value="1"/>
</dbReference>
<organism evidence="2 3">
    <name type="scientific">Frankia umida</name>
    <dbReference type="NCBI Taxonomy" id="573489"/>
    <lineage>
        <taxon>Bacteria</taxon>
        <taxon>Bacillati</taxon>
        <taxon>Actinomycetota</taxon>
        <taxon>Actinomycetes</taxon>
        <taxon>Frankiales</taxon>
        <taxon>Frankiaceae</taxon>
        <taxon>Frankia</taxon>
    </lineage>
</organism>
<sequence>MVIVAGRLVVAPKQREAYLDGCVSVVEQARRAPGCLDFSITADLVDPGRINIFERWEAQTDVEAFRGGGPSDDQSAAVVFASVSEYDVAGSRSLT</sequence>
<dbReference type="Proteomes" id="UP001201873">
    <property type="component" value="Unassembled WGS sequence"/>
</dbReference>
<keyword evidence="3" id="KW-1185">Reference proteome</keyword>
<comment type="caution">
    <text evidence="2">The sequence shown here is derived from an EMBL/GenBank/DDBJ whole genome shotgun (WGS) entry which is preliminary data.</text>
</comment>
<evidence type="ECO:0000313" key="3">
    <source>
        <dbReference type="Proteomes" id="UP001201873"/>
    </source>
</evidence>
<accession>A0ABT0JX99</accession>
<proteinExistence type="predicted"/>
<name>A0ABT0JX99_9ACTN</name>
<dbReference type="PROSITE" id="PS51725">
    <property type="entry name" value="ABM"/>
    <property type="match status" value="1"/>
</dbReference>
<dbReference type="EMBL" id="JALKFT010000006">
    <property type="protein sequence ID" value="MCK9875832.1"/>
    <property type="molecule type" value="Genomic_DNA"/>
</dbReference>
<dbReference type="InterPro" id="IPR011008">
    <property type="entry name" value="Dimeric_a/b-barrel"/>
</dbReference>
<protein>
    <submittedName>
        <fullName evidence="2">Antibiotic biosynthesis monooxygenase</fullName>
    </submittedName>
</protein>
<keyword evidence="2" id="KW-0560">Oxidoreductase</keyword>
<evidence type="ECO:0000313" key="2">
    <source>
        <dbReference type="EMBL" id="MCK9875832.1"/>
    </source>
</evidence>